<dbReference type="EMBL" id="RCCT01000003">
    <property type="protein sequence ID" value="RLK07333.1"/>
    <property type="molecule type" value="Genomic_DNA"/>
</dbReference>
<feature type="transmembrane region" description="Helical" evidence="1">
    <location>
        <begin position="332"/>
        <end position="354"/>
    </location>
</feature>
<keyword evidence="1" id="KW-1133">Transmembrane helix</keyword>
<dbReference type="RefSeq" id="WP_029622046.1">
    <property type="nucleotide sequence ID" value="NZ_AEYW01000014.1"/>
</dbReference>
<evidence type="ECO:0000313" key="2">
    <source>
        <dbReference type="EMBL" id="RLK07333.1"/>
    </source>
</evidence>
<dbReference type="AlphaFoldDB" id="A0A497ZK11"/>
<feature type="transmembrane region" description="Helical" evidence="1">
    <location>
        <begin position="241"/>
        <end position="265"/>
    </location>
</feature>
<name>A0A497ZK11_9RHOB</name>
<accession>A0A497ZK11</accession>
<dbReference type="OrthoDB" id="7873674at2"/>
<feature type="transmembrane region" description="Helical" evidence="1">
    <location>
        <begin position="134"/>
        <end position="149"/>
    </location>
</feature>
<organism evidence="2 3">
    <name type="scientific">Ruegeria conchae</name>
    <dbReference type="NCBI Taxonomy" id="981384"/>
    <lineage>
        <taxon>Bacteria</taxon>
        <taxon>Pseudomonadati</taxon>
        <taxon>Pseudomonadota</taxon>
        <taxon>Alphaproteobacteria</taxon>
        <taxon>Rhodobacterales</taxon>
        <taxon>Roseobacteraceae</taxon>
        <taxon>Ruegeria</taxon>
    </lineage>
</organism>
<feature type="transmembrane region" description="Helical" evidence="1">
    <location>
        <begin position="86"/>
        <end position="103"/>
    </location>
</feature>
<keyword evidence="1" id="KW-0472">Membrane</keyword>
<gene>
    <name evidence="2" type="ORF">CLV75_2454</name>
</gene>
<dbReference type="Proteomes" id="UP000271700">
    <property type="component" value="Unassembled WGS sequence"/>
</dbReference>
<reference evidence="2 3" key="1">
    <citation type="submission" date="2018-10" db="EMBL/GenBank/DDBJ databases">
        <title>Genomic Encyclopedia of Archaeal and Bacterial Type Strains, Phase II (KMG-II): from individual species to whole genera.</title>
        <authorList>
            <person name="Goeker M."/>
        </authorList>
    </citation>
    <scope>NUCLEOTIDE SEQUENCE [LARGE SCALE GENOMIC DNA]</scope>
    <source>
        <strain evidence="2 3">DSM 29317</strain>
    </source>
</reference>
<keyword evidence="3" id="KW-1185">Reference proteome</keyword>
<feature type="transmembrane region" description="Helical" evidence="1">
    <location>
        <begin position="51"/>
        <end position="74"/>
    </location>
</feature>
<comment type="caution">
    <text evidence="2">The sequence shown here is derived from an EMBL/GenBank/DDBJ whole genome shotgun (WGS) entry which is preliminary data.</text>
</comment>
<protein>
    <submittedName>
        <fullName evidence="2">Uncharacterized protein</fullName>
    </submittedName>
</protein>
<keyword evidence="1" id="KW-0812">Transmembrane</keyword>
<feature type="transmembrane region" description="Helical" evidence="1">
    <location>
        <begin position="180"/>
        <end position="199"/>
    </location>
</feature>
<evidence type="ECO:0000256" key="1">
    <source>
        <dbReference type="SAM" id="Phobius"/>
    </source>
</evidence>
<feature type="transmembrane region" description="Helical" evidence="1">
    <location>
        <begin position="300"/>
        <end position="320"/>
    </location>
</feature>
<feature type="transmembrane region" description="Helical" evidence="1">
    <location>
        <begin position="277"/>
        <end position="294"/>
    </location>
</feature>
<proteinExistence type="predicted"/>
<sequence>MFTLYVVVLAYQDFLLGGNSWKQGDWLINSVDTTVRRGIMGSLLLRVSQTLSIDVVLLVVLLQISLLLAAMGLLTQSIRRSDTPATIWLLILSPGFFISFWSLDDQGGLRKELITFLAFTLLLYATSRLTPSRILIYVSAFVFGFAVLSHEGNLFFAPFFAFSYYLLFAKSAISRRELAALLIILAGSCVATVVIAFSFDTVTDYMTVCRPVLAAGVDAEICSGAIKALEIPLKEYLTATFWMFFSPLVLSFALLYAITAIPIIVIGRHFIDGRMFIKAYVASAFLFLPLYLVAVDWGRWVSFHTTAVIFTLLIAVSLGFAKNTPGRELPPVLFNILLIFFLIVGFSHFVNVIWGGMAWKAVNGIL</sequence>
<feature type="transmembrane region" description="Helical" evidence="1">
    <location>
        <begin position="109"/>
        <end position="127"/>
    </location>
</feature>
<evidence type="ECO:0000313" key="3">
    <source>
        <dbReference type="Proteomes" id="UP000271700"/>
    </source>
</evidence>